<dbReference type="InterPro" id="IPR006665">
    <property type="entry name" value="OmpA-like"/>
</dbReference>
<evidence type="ECO:0000313" key="6">
    <source>
        <dbReference type="Proteomes" id="UP000715781"/>
    </source>
</evidence>
<dbReference type="CDD" id="cd07185">
    <property type="entry name" value="OmpA_C-like"/>
    <property type="match status" value="1"/>
</dbReference>
<dbReference type="Gene3D" id="3.30.1330.60">
    <property type="entry name" value="OmpA-like domain"/>
    <property type="match status" value="1"/>
</dbReference>
<dbReference type="PROSITE" id="PS51123">
    <property type="entry name" value="OMPA_2"/>
    <property type="match status" value="1"/>
</dbReference>
<dbReference type="Proteomes" id="UP000715781">
    <property type="component" value="Unassembled WGS sequence"/>
</dbReference>
<evidence type="ECO:0000256" key="3">
    <source>
        <dbReference type="SAM" id="Phobius"/>
    </source>
</evidence>
<keyword evidence="3" id="KW-1133">Transmembrane helix</keyword>
<dbReference type="InterPro" id="IPR036737">
    <property type="entry name" value="OmpA-like_sf"/>
</dbReference>
<evidence type="ECO:0000313" key="5">
    <source>
        <dbReference type="EMBL" id="MBW4561599.1"/>
    </source>
</evidence>
<proteinExistence type="predicted"/>
<dbReference type="SUPFAM" id="SSF103088">
    <property type="entry name" value="OmpA-like"/>
    <property type="match status" value="1"/>
</dbReference>
<reference evidence="5" key="1">
    <citation type="submission" date="2021-05" db="EMBL/GenBank/DDBJ databases">
        <authorList>
            <person name="Pietrasiak N."/>
            <person name="Ward R."/>
            <person name="Stajich J.E."/>
            <person name="Kurbessoian T."/>
        </authorList>
    </citation>
    <scope>NUCLEOTIDE SEQUENCE</scope>
    <source>
        <strain evidence="5">JT2-VF2</strain>
    </source>
</reference>
<organism evidence="5 6">
    <name type="scientific">Mojavia pulchra JT2-VF2</name>
    <dbReference type="NCBI Taxonomy" id="287848"/>
    <lineage>
        <taxon>Bacteria</taxon>
        <taxon>Bacillati</taxon>
        <taxon>Cyanobacteriota</taxon>
        <taxon>Cyanophyceae</taxon>
        <taxon>Nostocales</taxon>
        <taxon>Nostocaceae</taxon>
    </lineage>
</organism>
<name>A0A951PWH7_9NOST</name>
<feature type="region of interest" description="Disordered" evidence="2">
    <location>
        <begin position="1"/>
        <end position="30"/>
    </location>
</feature>
<comment type="caution">
    <text evidence="5">The sequence shown here is derived from an EMBL/GenBank/DDBJ whole genome shotgun (WGS) entry which is preliminary data.</text>
</comment>
<dbReference type="PANTHER" id="PTHR30329:SF21">
    <property type="entry name" value="LIPOPROTEIN YIAD-RELATED"/>
    <property type="match status" value="1"/>
</dbReference>
<gene>
    <name evidence="5" type="ORF">KME32_10680</name>
</gene>
<feature type="domain" description="OmpA-like" evidence="4">
    <location>
        <begin position="478"/>
        <end position="600"/>
    </location>
</feature>
<dbReference type="PANTHER" id="PTHR30329">
    <property type="entry name" value="STATOR ELEMENT OF FLAGELLAR MOTOR COMPLEX"/>
    <property type="match status" value="1"/>
</dbReference>
<accession>A0A951PWH7</accession>
<evidence type="ECO:0000256" key="1">
    <source>
        <dbReference type="PROSITE-ProRule" id="PRU00473"/>
    </source>
</evidence>
<sequence length="603" mass="67714">MQEPQRLTQSSKVENATAGSSERSVSTDLPANNNYLKISDELSTLRSLLFGIEPTQLNKLYERLENPQIQAEDISRLLPEAVILRSKQDNILGEAIVSTVEAAIQTSVKQDEDILSEAFFPIIGPATRKAISAAMEQMVQSLNQTLEHSLSPQSLQWRLEARKTGKSFAEIVLLRTLLYQVEQVFLIHKKTGLLLQHTVANQATIQDPDLVSAMLTAIQDFVKDSFSVQKDEGLHSLQFGELTIWIEEGPQAVLATIIRGKPPQELRLSFRDAIEKIHLKLSQEINAFTGETEAFEASKPHLENCLAQGYKSPPKKNYTYAWTFLGTIAIACGIWGFLTLREQFRWHSYIQKLESQPGIVVINAKHRQGKFLVSGMRDPLAVDPTTLIHQASLNPKTVISQWQPYLSLDPQLITIRSQELLQPPKTVTLKVDSNGILNATGFAPRQWILETRKLWRFIPGVAQFNDKKLQEIELSQLELYQQQIEREILFFSEGTTELIPGEADKLTHLAKKINQLLNIAKYLGKDVRLQITGHSSPNGTEQRNILLSQARASKVLSYFASQRINTSKFKAVGVGSTLPLQPELTQALNRTVSFKVFITDTSS</sequence>
<evidence type="ECO:0000256" key="2">
    <source>
        <dbReference type="SAM" id="MobiDB-lite"/>
    </source>
</evidence>
<dbReference type="AlphaFoldDB" id="A0A951PWH7"/>
<reference evidence="5" key="2">
    <citation type="journal article" date="2022" name="Microbiol. Resour. Announc.">
        <title>Metagenome Sequencing to Explore Phylogenomics of Terrestrial Cyanobacteria.</title>
        <authorList>
            <person name="Ward R.D."/>
            <person name="Stajich J.E."/>
            <person name="Johansen J.R."/>
            <person name="Huntemann M."/>
            <person name="Clum A."/>
            <person name="Foster B."/>
            <person name="Foster B."/>
            <person name="Roux S."/>
            <person name="Palaniappan K."/>
            <person name="Varghese N."/>
            <person name="Mukherjee S."/>
            <person name="Reddy T.B.K."/>
            <person name="Daum C."/>
            <person name="Copeland A."/>
            <person name="Chen I.A."/>
            <person name="Ivanova N.N."/>
            <person name="Kyrpides N.C."/>
            <person name="Shapiro N."/>
            <person name="Eloe-Fadrosh E.A."/>
            <person name="Pietrasiak N."/>
        </authorList>
    </citation>
    <scope>NUCLEOTIDE SEQUENCE</scope>
    <source>
        <strain evidence="5">JT2-VF2</strain>
    </source>
</reference>
<dbReference type="GO" id="GO:0016020">
    <property type="term" value="C:membrane"/>
    <property type="evidence" value="ECO:0007669"/>
    <property type="project" value="UniProtKB-UniRule"/>
</dbReference>
<feature type="transmembrane region" description="Helical" evidence="3">
    <location>
        <begin position="320"/>
        <end position="340"/>
    </location>
</feature>
<protein>
    <submittedName>
        <fullName evidence="5">OmpA family protein</fullName>
    </submittedName>
</protein>
<dbReference type="Pfam" id="PF00691">
    <property type="entry name" value="OmpA"/>
    <property type="match status" value="1"/>
</dbReference>
<dbReference type="EMBL" id="JAHHHN010000005">
    <property type="protein sequence ID" value="MBW4561599.1"/>
    <property type="molecule type" value="Genomic_DNA"/>
</dbReference>
<keyword evidence="1 3" id="KW-0472">Membrane</keyword>
<dbReference type="InterPro" id="IPR050330">
    <property type="entry name" value="Bact_OuterMem_StrucFunc"/>
</dbReference>
<evidence type="ECO:0000259" key="4">
    <source>
        <dbReference type="PROSITE" id="PS51123"/>
    </source>
</evidence>
<keyword evidence="3" id="KW-0812">Transmembrane</keyword>